<name>A6G7P4_9BACT</name>
<dbReference type="RefSeq" id="WP_006972739.1">
    <property type="nucleotide sequence ID" value="NZ_ABCS01000035.1"/>
</dbReference>
<proteinExistence type="predicted"/>
<dbReference type="PROSITE" id="PS51257">
    <property type="entry name" value="PROKAR_LIPOPROTEIN"/>
    <property type="match status" value="1"/>
</dbReference>
<feature type="compositionally biased region" description="Basic and acidic residues" evidence="1">
    <location>
        <begin position="20"/>
        <end position="41"/>
    </location>
</feature>
<dbReference type="STRING" id="391625.PPSIR1_34432"/>
<evidence type="ECO:0000313" key="3">
    <source>
        <dbReference type="Proteomes" id="UP000005801"/>
    </source>
</evidence>
<dbReference type="AlphaFoldDB" id="A6G7P4"/>
<evidence type="ECO:0000256" key="1">
    <source>
        <dbReference type="SAM" id="MobiDB-lite"/>
    </source>
</evidence>
<evidence type="ECO:0000313" key="2">
    <source>
        <dbReference type="EMBL" id="EDM78122.1"/>
    </source>
</evidence>
<reference evidence="2 3" key="1">
    <citation type="submission" date="2007-06" db="EMBL/GenBank/DDBJ databases">
        <authorList>
            <person name="Shimkets L."/>
            <person name="Ferriera S."/>
            <person name="Johnson J."/>
            <person name="Kravitz S."/>
            <person name="Beeson K."/>
            <person name="Sutton G."/>
            <person name="Rogers Y.-H."/>
            <person name="Friedman R."/>
            <person name="Frazier M."/>
            <person name="Venter J.C."/>
        </authorList>
    </citation>
    <scope>NUCLEOTIDE SEQUENCE [LARGE SCALE GENOMIC DNA]</scope>
    <source>
        <strain evidence="2 3">SIR-1</strain>
    </source>
</reference>
<dbReference type="Proteomes" id="UP000005801">
    <property type="component" value="Unassembled WGS sequence"/>
</dbReference>
<feature type="region of interest" description="Disordered" evidence="1">
    <location>
        <begin position="20"/>
        <end position="46"/>
    </location>
</feature>
<dbReference type="EMBL" id="ABCS01000035">
    <property type="protein sequence ID" value="EDM78122.1"/>
    <property type="molecule type" value="Genomic_DNA"/>
</dbReference>
<accession>A6G7P4</accession>
<organism evidence="2 3">
    <name type="scientific">Plesiocystis pacifica SIR-1</name>
    <dbReference type="NCBI Taxonomy" id="391625"/>
    <lineage>
        <taxon>Bacteria</taxon>
        <taxon>Pseudomonadati</taxon>
        <taxon>Myxococcota</taxon>
        <taxon>Polyangia</taxon>
        <taxon>Nannocystales</taxon>
        <taxon>Nannocystaceae</taxon>
        <taxon>Plesiocystis</taxon>
    </lineage>
</organism>
<comment type="caution">
    <text evidence="2">The sequence shown here is derived from an EMBL/GenBank/DDBJ whole genome shotgun (WGS) entry which is preliminary data.</text>
</comment>
<gene>
    <name evidence="2" type="ORF">PPSIR1_34432</name>
</gene>
<protein>
    <submittedName>
        <fullName evidence="2">Uncharacterized protein</fullName>
    </submittedName>
</protein>
<sequence>MTRRLLLCVLAGVALGCAPKGDRQGQAPHEEPPTADRKGQTPHEGPPFELAGMTGVIEASAVCTEEACPAGECCNSCSLMLQFQADAPVDPEGDAVAPVFDLVKHHCQADGCGEMIPCWLQPGPFTLPEDARYGRSEREIWLRAPAR</sequence>
<keyword evidence="3" id="KW-1185">Reference proteome</keyword>